<accession>A0A831A1Q4</accession>
<dbReference type="Proteomes" id="UP000013111">
    <property type="component" value="Unassembled WGS sequence"/>
</dbReference>
<evidence type="ECO:0000313" key="2">
    <source>
        <dbReference type="Proteomes" id="UP000013111"/>
    </source>
</evidence>
<proteinExistence type="predicted"/>
<reference evidence="1 2" key="2">
    <citation type="submission" date="2013-04" db="EMBL/GenBank/DDBJ databases">
        <title>Comparative genomics of 12 strains of Erwinia amylovora identifies a pan-genome with a large conserved core and provides insights into host specificity.</title>
        <authorList>
            <person name="Mann R.A."/>
            <person name="Smits T.H.M."/>
            <person name="Buehlmann A."/>
            <person name="Blom J."/>
            <person name="Goesmann A."/>
            <person name="Frey J.E."/>
            <person name="Plummer K.M."/>
            <person name="Beer S.V."/>
            <person name="Luck J."/>
            <person name="Duffy B."/>
            <person name="Rodoni B."/>
        </authorList>
    </citation>
    <scope>NUCLEOTIDE SEQUENCE [LARGE SCALE GENOMIC DNA]</scope>
    <source>
        <strain evidence="2">CFBP 1232</strain>
    </source>
</reference>
<evidence type="ECO:0000313" key="1">
    <source>
        <dbReference type="EMBL" id="CCO94966.1"/>
    </source>
</evidence>
<gene>
    <name evidence="1" type="ORF">BN437_3056</name>
</gene>
<sequence length="30" mass="3387">MRAKKRLPSLSLLLALLDKIIDLAGTLLYF</sequence>
<organism evidence="1 2">
    <name type="scientific">Erwinia amylovora NBRC 12687 = CFBP 1232</name>
    <dbReference type="NCBI Taxonomy" id="1219359"/>
    <lineage>
        <taxon>Bacteria</taxon>
        <taxon>Pseudomonadati</taxon>
        <taxon>Pseudomonadota</taxon>
        <taxon>Gammaproteobacteria</taxon>
        <taxon>Enterobacterales</taxon>
        <taxon>Erwiniaceae</taxon>
        <taxon>Erwinia</taxon>
    </lineage>
</organism>
<dbReference type="AlphaFoldDB" id="A0A831A1Q4"/>
<name>A0A831A1Q4_ERWAM</name>
<comment type="caution">
    <text evidence="1">The sequence shown here is derived from an EMBL/GenBank/DDBJ whole genome shotgun (WGS) entry which is preliminary data.</text>
</comment>
<protein>
    <submittedName>
        <fullName evidence="1">Uncharacterized protein</fullName>
    </submittedName>
</protein>
<reference evidence="1 2" key="1">
    <citation type="submission" date="2012-11" db="EMBL/GenBank/DDBJ databases">
        <authorList>
            <person name="Linke B."/>
        </authorList>
    </citation>
    <scope>NUCLEOTIDE SEQUENCE [LARGE SCALE GENOMIC DNA]</scope>
    <source>
        <strain evidence="2">CFBP 1232</strain>
    </source>
</reference>
<dbReference type="EMBL" id="CAPB01000035">
    <property type="protein sequence ID" value="CCO94966.1"/>
    <property type="molecule type" value="Genomic_DNA"/>
</dbReference>